<comment type="catalytic activity">
    <reaction evidence="11">
        <text>hydrogen sulfide + 3 NADP(+) + 3 H2O = sulfite + 3 NADPH + 4 H(+)</text>
        <dbReference type="Rhea" id="RHEA:13801"/>
        <dbReference type="ChEBI" id="CHEBI:15377"/>
        <dbReference type="ChEBI" id="CHEBI:15378"/>
        <dbReference type="ChEBI" id="CHEBI:17359"/>
        <dbReference type="ChEBI" id="CHEBI:29919"/>
        <dbReference type="ChEBI" id="CHEBI:57783"/>
        <dbReference type="ChEBI" id="CHEBI:58349"/>
        <dbReference type="EC" id="1.8.1.2"/>
    </reaction>
</comment>
<comment type="cofactor">
    <cofactor evidence="1">
        <name>FMN</name>
        <dbReference type="ChEBI" id="CHEBI:58210"/>
    </cofactor>
</comment>
<dbReference type="InterPro" id="IPR008254">
    <property type="entry name" value="Flavodoxin/NO_synth"/>
</dbReference>
<dbReference type="GO" id="GO:0005829">
    <property type="term" value="C:cytosol"/>
    <property type="evidence" value="ECO:0007669"/>
    <property type="project" value="TreeGrafter"/>
</dbReference>
<protein>
    <recommendedName>
        <fullName evidence="3">assimilatory sulfite reductase (NADPH)</fullName>
        <ecNumber evidence="3">1.8.1.2</ecNumber>
    </recommendedName>
</protein>
<dbReference type="SUPFAM" id="SSF52218">
    <property type="entry name" value="Flavoproteins"/>
    <property type="match status" value="1"/>
</dbReference>
<proteinExistence type="predicted"/>
<sequence length="576" mass="63962">MGKLKVAISEDIKSKRANPGFAVKTAKRLWQLVRPSSGRPEAVSKPTVGFLYGSQTGNAENLARDAAALAESFGIKVLLAAMDEIDVEDLLGLSEVVFFLSTYGEGDMPDNAQLFWEALSGAEAPRFDGLHFGVLALGNTSYRDFCRAGKQLDARLEALGATRLLARLDCDVDFEEPAAGWTRQVLAMIAGENSVVVHPGEAAFIGHASTRHQFFNARLVERYRLSGPHSEKDIHHLEFDLKESGMTYAAGDAVGVKPVNDPDLVDTIITWLGVKPDRLINGKPLEFVLARERELRNPTAELVQAVAERARDDDLRRVWQSGDAQALGDFLHGFDVVDVLSYAPSASLSVDDLLPLLKPLTHRCYSIASSPLVVPQKVHLTIGSLRYMRGNRKYHGTCSSFLTNRLVDGTVADMFVLPNNHFRLPSDPSTPIIMVGPGTGIAPFRAFLQERRAIGAKGRNWLFFGDRNYHGDFIYRDEVLGHVRDGILTRLDLAFSRDQSEKIYVQTRMQDKGADLYDWLEQGASFYVCGDASRMARDVEKTLIEIVARHGGMSAPMAQDYVARMKREKRYLRDVY</sequence>
<evidence type="ECO:0000256" key="3">
    <source>
        <dbReference type="ARBA" id="ARBA00012604"/>
    </source>
</evidence>
<dbReference type="CDD" id="cd06199">
    <property type="entry name" value="SiR"/>
    <property type="match status" value="1"/>
</dbReference>
<dbReference type="InterPro" id="IPR001709">
    <property type="entry name" value="Flavoprot_Pyr_Nucl_cyt_Rdtase"/>
</dbReference>
<dbReference type="InterPro" id="IPR001094">
    <property type="entry name" value="Flavdoxin-like"/>
</dbReference>
<comment type="cofactor">
    <cofactor evidence="2">
        <name>FAD</name>
        <dbReference type="ChEBI" id="CHEBI:57692"/>
    </cofactor>
</comment>
<keyword evidence="8" id="KW-0813">Transport</keyword>
<evidence type="ECO:0000313" key="15">
    <source>
        <dbReference type="Proteomes" id="UP000310754"/>
    </source>
</evidence>
<organism evidence="14 15">
    <name type="scientific">Allorhizobium terrae</name>
    <dbReference type="NCBI Taxonomy" id="1848972"/>
    <lineage>
        <taxon>Bacteria</taxon>
        <taxon>Pseudomonadati</taxon>
        <taxon>Pseudomonadota</taxon>
        <taxon>Alphaproteobacteria</taxon>
        <taxon>Hyphomicrobiales</taxon>
        <taxon>Rhizobiaceae</taxon>
        <taxon>Rhizobium/Agrobacterium group</taxon>
        <taxon>Allorhizobium</taxon>
    </lineage>
</organism>
<evidence type="ECO:0000256" key="11">
    <source>
        <dbReference type="ARBA" id="ARBA00052219"/>
    </source>
</evidence>
<dbReference type="Proteomes" id="UP000310754">
    <property type="component" value="Unassembled WGS sequence"/>
</dbReference>
<dbReference type="PRINTS" id="PR00371">
    <property type="entry name" value="FPNCR"/>
</dbReference>
<evidence type="ECO:0000256" key="10">
    <source>
        <dbReference type="ARBA" id="ARBA00023192"/>
    </source>
</evidence>
<dbReference type="GO" id="GO:0010181">
    <property type="term" value="F:FMN binding"/>
    <property type="evidence" value="ECO:0007669"/>
    <property type="project" value="InterPro"/>
</dbReference>
<dbReference type="RefSeq" id="WP_190236218.1">
    <property type="nucleotide sequence ID" value="NZ_SSOA01000006.1"/>
</dbReference>
<name>A0A4S3ZU07_9HYPH</name>
<evidence type="ECO:0000259" key="13">
    <source>
        <dbReference type="PROSITE" id="PS51384"/>
    </source>
</evidence>
<dbReference type="AlphaFoldDB" id="A0A4S3ZU07"/>
<dbReference type="Gene3D" id="2.40.30.10">
    <property type="entry name" value="Translation factors"/>
    <property type="match status" value="1"/>
</dbReference>
<dbReference type="FunFam" id="3.40.50.80:FF:000001">
    <property type="entry name" value="NADPH--cytochrome P450 reductase 1"/>
    <property type="match status" value="1"/>
</dbReference>
<evidence type="ECO:0000256" key="8">
    <source>
        <dbReference type="ARBA" id="ARBA00022982"/>
    </source>
</evidence>
<reference evidence="14 15" key="1">
    <citation type="submission" date="2019-04" db="EMBL/GenBank/DDBJ databases">
        <title>Rhizobium terrae sp. nov., isolated from a paddy soil.</title>
        <authorList>
            <person name="Lin S.-Y."/>
            <person name="Hameed A."/>
            <person name="Huang H.-I."/>
            <person name="Young C.-C."/>
        </authorList>
    </citation>
    <scope>NUCLEOTIDE SEQUENCE [LARGE SCALE GENOMIC DNA]</scope>
    <source>
        <strain evidence="14 15">CC-HIH110</strain>
    </source>
</reference>
<dbReference type="InterPro" id="IPR029039">
    <property type="entry name" value="Flavoprotein-like_sf"/>
</dbReference>
<keyword evidence="10" id="KW-0198">Cysteine biosynthesis</keyword>
<keyword evidence="6" id="KW-0274">FAD</keyword>
<keyword evidence="7" id="KW-0521">NADP</keyword>
<dbReference type="Gene3D" id="3.40.50.80">
    <property type="entry name" value="Nucleotide-binding domain of ferredoxin-NADP reductase (FNR) module"/>
    <property type="match status" value="1"/>
</dbReference>
<comment type="caution">
    <text evidence="14">The sequence shown here is derived from an EMBL/GenBank/DDBJ whole genome shotgun (WGS) entry which is preliminary data.</text>
</comment>
<evidence type="ECO:0000256" key="1">
    <source>
        <dbReference type="ARBA" id="ARBA00001917"/>
    </source>
</evidence>
<dbReference type="PROSITE" id="PS51384">
    <property type="entry name" value="FAD_FR"/>
    <property type="match status" value="1"/>
</dbReference>
<dbReference type="InterPro" id="IPR017938">
    <property type="entry name" value="Riboflavin_synthase-like_b-brl"/>
</dbReference>
<accession>A0A4S3ZU07</accession>
<dbReference type="EMBL" id="SSOA01000006">
    <property type="protein sequence ID" value="THF49236.1"/>
    <property type="molecule type" value="Genomic_DNA"/>
</dbReference>
<evidence type="ECO:0000256" key="7">
    <source>
        <dbReference type="ARBA" id="ARBA00022857"/>
    </source>
</evidence>
<dbReference type="InterPro" id="IPR003097">
    <property type="entry name" value="CysJ-like_FAD-binding"/>
</dbReference>
<dbReference type="PANTHER" id="PTHR19384:SF128">
    <property type="entry name" value="NADPH OXIDOREDUCTASE A"/>
    <property type="match status" value="1"/>
</dbReference>
<evidence type="ECO:0000256" key="4">
    <source>
        <dbReference type="ARBA" id="ARBA00022630"/>
    </source>
</evidence>
<keyword evidence="4" id="KW-0285">Flavoprotein</keyword>
<dbReference type="InterPro" id="IPR039261">
    <property type="entry name" value="FNR_nucleotide-bd"/>
</dbReference>
<dbReference type="InterPro" id="IPR001433">
    <property type="entry name" value="OxRdtase_FAD/NAD-bd"/>
</dbReference>
<dbReference type="SUPFAM" id="SSF63380">
    <property type="entry name" value="Riboflavin synthase domain-like"/>
    <property type="match status" value="1"/>
</dbReference>
<dbReference type="Pfam" id="PF00667">
    <property type="entry name" value="FAD_binding_1"/>
    <property type="match status" value="2"/>
</dbReference>
<keyword evidence="8" id="KW-0249">Electron transport</keyword>
<evidence type="ECO:0000256" key="9">
    <source>
        <dbReference type="ARBA" id="ARBA00023002"/>
    </source>
</evidence>
<feature type="domain" description="Flavodoxin-like" evidence="12">
    <location>
        <begin position="48"/>
        <end position="186"/>
    </location>
</feature>
<evidence type="ECO:0000313" key="14">
    <source>
        <dbReference type="EMBL" id="THF49236.1"/>
    </source>
</evidence>
<dbReference type="Gene3D" id="3.40.50.360">
    <property type="match status" value="1"/>
</dbReference>
<dbReference type="PANTHER" id="PTHR19384">
    <property type="entry name" value="NITRIC OXIDE SYNTHASE-RELATED"/>
    <property type="match status" value="1"/>
</dbReference>
<keyword evidence="10" id="KW-0028">Amino-acid biosynthesis</keyword>
<dbReference type="Pfam" id="PF00175">
    <property type="entry name" value="NAD_binding_1"/>
    <property type="match status" value="1"/>
</dbReference>
<dbReference type="PRINTS" id="PR00369">
    <property type="entry name" value="FLAVODOXIN"/>
</dbReference>
<evidence type="ECO:0000256" key="5">
    <source>
        <dbReference type="ARBA" id="ARBA00022643"/>
    </source>
</evidence>
<dbReference type="GO" id="GO:0050660">
    <property type="term" value="F:flavin adenine dinucleotide binding"/>
    <property type="evidence" value="ECO:0007669"/>
    <property type="project" value="TreeGrafter"/>
</dbReference>
<feature type="domain" description="FAD-binding FR-type" evidence="13">
    <location>
        <begin position="212"/>
        <end position="425"/>
    </location>
</feature>
<dbReference type="GO" id="GO:0019344">
    <property type="term" value="P:cysteine biosynthetic process"/>
    <property type="evidence" value="ECO:0007669"/>
    <property type="project" value="UniProtKB-KW"/>
</dbReference>
<dbReference type="SUPFAM" id="SSF52343">
    <property type="entry name" value="Ferredoxin reductase-like, C-terminal NADP-linked domain"/>
    <property type="match status" value="1"/>
</dbReference>
<dbReference type="InterPro" id="IPR017927">
    <property type="entry name" value="FAD-bd_FR_type"/>
</dbReference>
<dbReference type="EC" id="1.8.1.2" evidence="3"/>
<keyword evidence="5" id="KW-0288">FMN</keyword>
<keyword evidence="9" id="KW-0560">Oxidoreductase</keyword>
<keyword evidence="15" id="KW-1185">Reference proteome</keyword>
<gene>
    <name evidence="14" type="ORF">E6C51_12665</name>
</gene>
<dbReference type="GO" id="GO:0004783">
    <property type="term" value="F:sulfite reductase (NADPH) activity"/>
    <property type="evidence" value="ECO:0007669"/>
    <property type="project" value="UniProtKB-EC"/>
</dbReference>
<dbReference type="Gene3D" id="1.20.990.10">
    <property type="entry name" value="NADPH-cytochrome p450 Reductase, Chain A, domain 3"/>
    <property type="match status" value="1"/>
</dbReference>
<evidence type="ECO:0000256" key="2">
    <source>
        <dbReference type="ARBA" id="ARBA00001974"/>
    </source>
</evidence>
<dbReference type="PROSITE" id="PS50902">
    <property type="entry name" value="FLAVODOXIN_LIKE"/>
    <property type="match status" value="1"/>
</dbReference>
<dbReference type="InterPro" id="IPR023173">
    <property type="entry name" value="NADPH_Cyt_P450_Rdtase_alpha"/>
</dbReference>
<dbReference type="Pfam" id="PF00258">
    <property type="entry name" value="Flavodoxin_1"/>
    <property type="match status" value="1"/>
</dbReference>
<evidence type="ECO:0000259" key="12">
    <source>
        <dbReference type="PROSITE" id="PS50902"/>
    </source>
</evidence>
<evidence type="ECO:0000256" key="6">
    <source>
        <dbReference type="ARBA" id="ARBA00022827"/>
    </source>
</evidence>